<sequence>MRPATIFLGKRRRSDRLACAEDGSLDNLEDYHAETKNPHIIVQEIGKRIIEMVGDDSKYKKILNKMSSCVTPADTGKVKIGDRYR</sequence>
<proteinExistence type="predicted"/>
<evidence type="ECO:0000313" key="1">
    <source>
        <dbReference type="EMBL" id="PJE73785.1"/>
    </source>
</evidence>
<protein>
    <submittedName>
        <fullName evidence="1">Uncharacterized protein</fullName>
    </submittedName>
</protein>
<reference evidence="2" key="1">
    <citation type="submission" date="2017-09" db="EMBL/GenBank/DDBJ databases">
        <title>Depth-based differentiation of microbial function through sediment-hosted aquifers and enrichment of novel symbionts in the deep terrestrial subsurface.</title>
        <authorList>
            <person name="Probst A.J."/>
            <person name="Ladd B."/>
            <person name="Jarett J.K."/>
            <person name="Geller-Mcgrath D.E."/>
            <person name="Sieber C.M.K."/>
            <person name="Emerson J.B."/>
            <person name="Anantharaman K."/>
            <person name="Thomas B.C."/>
            <person name="Malmstrom R."/>
            <person name="Stieglmeier M."/>
            <person name="Klingl A."/>
            <person name="Woyke T."/>
            <person name="Ryan C.M."/>
            <person name="Banfield J.F."/>
        </authorList>
    </citation>
    <scope>NUCLEOTIDE SEQUENCE [LARGE SCALE GENOMIC DNA]</scope>
</reference>
<comment type="caution">
    <text evidence="1">The sequence shown here is derived from an EMBL/GenBank/DDBJ whole genome shotgun (WGS) entry which is preliminary data.</text>
</comment>
<dbReference type="Proteomes" id="UP000230959">
    <property type="component" value="Unassembled WGS sequence"/>
</dbReference>
<evidence type="ECO:0000313" key="2">
    <source>
        <dbReference type="Proteomes" id="UP000230959"/>
    </source>
</evidence>
<name>A0A2M8LB24_9BACT</name>
<dbReference type="EMBL" id="PFER01000012">
    <property type="protein sequence ID" value="PJE73785.1"/>
    <property type="molecule type" value="Genomic_DNA"/>
</dbReference>
<gene>
    <name evidence="1" type="ORF">COV02_00580</name>
</gene>
<organism evidence="1 2">
    <name type="scientific">Candidatus Terrybacteria bacterium CG10_big_fil_rev_8_21_14_0_10_41_10</name>
    <dbReference type="NCBI Taxonomy" id="1975026"/>
    <lineage>
        <taxon>Bacteria</taxon>
        <taxon>Candidatus Terryibacteriota</taxon>
    </lineage>
</organism>
<accession>A0A2M8LB24</accession>
<dbReference type="AlphaFoldDB" id="A0A2M8LB24"/>